<dbReference type="CDD" id="cd11062">
    <property type="entry name" value="CYP58-like"/>
    <property type="match status" value="1"/>
</dbReference>
<keyword evidence="5 6" id="KW-0408">Iron</keyword>
<dbReference type="InterPro" id="IPR017972">
    <property type="entry name" value="Cyt_P450_CS"/>
</dbReference>
<sequence length="516" mass="59174">MAYTISMEDASTLATTHNLLWLLGLWIGYRFMLALYNISPLHPLYQFPGPKLAAASFLYEAWFDLIKVGRYSWEIKAMHEKYGPIVRINPEELHCDDYDFVDEIYPSLTTRIRDKHAHFLAGFAGTLTVSTFGTRDHERHRVRRSAISRFFSRQGILKYEPEIHDMGQKLCSKILNVAESGQIINALDPYNCFTADAISQYCFGEPFGFLDNSDFEQNYKRAFEVLVATNHVFRHMPFLRPLVNLMPALGPYMGPDIAYMVKSMNETIPNHIVRAQQDKSGNARRVFAEIMDSDIPDEDKSIYRLSGEGWSLVAAGAETTAASLTAITFYLLSQPEKLQRLREELKNEDPYNLSWVQLEKYPYLHGVIFEAFRVALGVSGRLPRIAREENLAYKNRGFNYVIPKGTPIGMSAFVNHNNQELFPEPEKYKPERWIDDQGRANHSMEKYIMSFSKGSRQCIGMHLAFCELYLVTAALALRVLPHVKLYETVEDDIKYDFDALTPQPKKGSRGVRVIRA</sequence>
<dbReference type="PANTHER" id="PTHR24305:SF147">
    <property type="entry name" value="P450, PUTATIVE (EUROFUNG)-RELATED"/>
    <property type="match status" value="1"/>
</dbReference>
<accession>A0A8K0T0F4</accession>
<feature type="binding site" description="axial binding residue" evidence="6">
    <location>
        <position position="458"/>
    </location>
    <ligand>
        <name>heme</name>
        <dbReference type="ChEBI" id="CHEBI:30413"/>
    </ligand>
    <ligandPart>
        <name>Fe</name>
        <dbReference type="ChEBI" id="CHEBI:18248"/>
    </ligandPart>
</feature>
<dbReference type="PROSITE" id="PS00086">
    <property type="entry name" value="CYTOCHROME_P450"/>
    <property type="match status" value="1"/>
</dbReference>
<dbReference type="EMBL" id="JAGPNK010000002">
    <property type="protein sequence ID" value="KAH7325633.1"/>
    <property type="molecule type" value="Genomic_DNA"/>
</dbReference>
<organism evidence="9 10">
    <name type="scientific">Stachybotrys elegans</name>
    <dbReference type="NCBI Taxonomy" id="80388"/>
    <lineage>
        <taxon>Eukaryota</taxon>
        <taxon>Fungi</taxon>
        <taxon>Dikarya</taxon>
        <taxon>Ascomycota</taxon>
        <taxon>Pezizomycotina</taxon>
        <taxon>Sordariomycetes</taxon>
        <taxon>Hypocreomycetidae</taxon>
        <taxon>Hypocreales</taxon>
        <taxon>Stachybotryaceae</taxon>
        <taxon>Stachybotrys</taxon>
    </lineage>
</organism>
<dbReference type="PRINTS" id="PR00385">
    <property type="entry name" value="P450"/>
</dbReference>
<dbReference type="PRINTS" id="PR00463">
    <property type="entry name" value="EP450I"/>
</dbReference>
<evidence type="ECO:0000256" key="7">
    <source>
        <dbReference type="RuleBase" id="RU000461"/>
    </source>
</evidence>
<evidence type="ECO:0000256" key="6">
    <source>
        <dbReference type="PIRSR" id="PIRSR602401-1"/>
    </source>
</evidence>
<comment type="cofactor">
    <cofactor evidence="1 6">
        <name>heme</name>
        <dbReference type="ChEBI" id="CHEBI:30413"/>
    </cofactor>
</comment>
<reference evidence="9" key="1">
    <citation type="journal article" date="2021" name="Nat. Commun.">
        <title>Genetic determinants of endophytism in the Arabidopsis root mycobiome.</title>
        <authorList>
            <person name="Mesny F."/>
            <person name="Miyauchi S."/>
            <person name="Thiergart T."/>
            <person name="Pickel B."/>
            <person name="Atanasova L."/>
            <person name="Karlsson M."/>
            <person name="Huettel B."/>
            <person name="Barry K.W."/>
            <person name="Haridas S."/>
            <person name="Chen C."/>
            <person name="Bauer D."/>
            <person name="Andreopoulos W."/>
            <person name="Pangilinan J."/>
            <person name="LaButti K."/>
            <person name="Riley R."/>
            <person name="Lipzen A."/>
            <person name="Clum A."/>
            <person name="Drula E."/>
            <person name="Henrissat B."/>
            <person name="Kohler A."/>
            <person name="Grigoriev I.V."/>
            <person name="Martin F.M."/>
            <person name="Hacquard S."/>
        </authorList>
    </citation>
    <scope>NUCLEOTIDE SEQUENCE</scope>
    <source>
        <strain evidence="9">MPI-CAGE-CH-0235</strain>
    </source>
</reference>
<dbReference type="Pfam" id="PF00067">
    <property type="entry name" value="p450"/>
    <property type="match status" value="1"/>
</dbReference>
<protein>
    <submittedName>
        <fullName evidence="9">Benzoate 4-monooxygenase cytochrome P450</fullName>
    </submittedName>
</protein>
<dbReference type="InterPro" id="IPR001128">
    <property type="entry name" value="Cyt_P450"/>
</dbReference>
<dbReference type="SUPFAM" id="SSF48264">
    <property type="entry name" value="Cytochrome P450"/>
    <property type="match status" value="1"/>
</dbReference>
<evidence type="ECO:0000256" key="1">
    <source>
        <dbReference type="ARBA" id="ARBA00001971"/>
    </source>
</evidence>
<dbReference type="AlphaFoldDB" id="A0A8K0T0F4"/>
<dbReference type="Gene3D" id="1.10.630.10">
    <property type="entry name" value="Cytochrome P450"/>
    <property type="match status" value="1"/>
</dbReference>
<dbReference type="Proteomes" id="UP000813444">
    <property type="component" value="Unassembled WGS sequence"/>
</dbReference>
<evidence type="ECO:0000256" key="5">
    <source>
        <dbReference type="ARBA" id="ARBA00023004"/>
    </source>
</evidence>
<evidence type="ECO:0000313" key="10">
    <source>
        <dbReference type="Proteomes" id="UP000813444"/>
    </source>
</evidence>
<keyword evidence="8" id="KW-0812">Transmembrane</keyword>
<gene>
    <name evidence="9" type="ORF">B0I35DRAFT_420860</name>
</gene>
<keyword evidence="7" id="KW-0503">Monooxygenase</keyword>
<dbReference type="PANTHER" id="PTHR24305">
    <property type="entry name" value="CYTOCHROME P450"/>
    <property type="match status" value="1"/>
</dbReference>
<dbReference type="OrthoDB" id="3945418at2759"/>
<dbReference type="InterPro" id="IPR002401">
    <property type="entry name" value="Cyt_P450_E_grp-I"/>
</dbReference>
<dbReference type="InterPro" id="IPR036396">
    <property type="entry name" value="Cyt_P450_sf"/>
</dbReference>
<keyword evidence="8" id="KW-1133">Transmembrane helix</keyword>
<keyword evidence="3 6" id="KW-0349">Heme</keyword>
<comment type="caution">
    <text evidence="9">The sequence shown here is derived from an EMBL/GenBank/DDBJ whole genome shotgun (WGS) entry which is preliminary data.</text>
</comment>
<evidence type="ECO:0000313" key="9">
    <source>
        <dbReference type="EMBL" id="KAH7325633.1"/>
    </source>
</evidence>
<keyword evidence="7" id="KW-0560">Oxidoreductase</keyword>
<keyword evidence="8" id="KW-0472">Membrane</keyword>
<dbReference type="GO" id="GO:0005506">
    <property type="term" value="F:iron ion binding"/>
    <property type="evidence" value="ECO:0007669"/>
    <property type="project" value="InterPro"/>
</dbReference>
<evidence type="ECO:0000256" key="2">
    <source>
        <dbReference type="ARBA" id="ARBA00004685"/>
    </source>
</evidence>
<evidence type="ECO:0000256" key="8">
    <source>
        <dbReference type="SAM" id="Phobius"/>
    </source>
</evidence>
<keyword evidence="4 6" id="KW-0479">Metal-binding</keyword>
<evidence type="ECO:0000256" key="3">
    <source>
        <dbReference type="ARBA" id="ARBA00022617"/>
    </source>
</evidence>
<dbReference type="GO" id="GO:0016705">
    <property type="term" value="F:oxidoreductase activity, acting on paired donors, with incorporation or reduction of molecular oxygen"/>
    <property type="evidence" value="ECO:0007669"/>
    <property type="project" value="InterPro"/>
</dbReference>
<comment type="pathway">
    <text evidence="2">Mycotoxin biosynthesis.</text>
</comment>
<feature type="transmembrane region" description="Helical" evidence="8">
    <location>
        <begin position="20"/>
        <end position="38"/>
    </location>
</feature>
<dbReference type="GO" id="GO:0020037">
    <property type="term" value="F:heme binding"/>
    <property type="evidence" value="ECO:0007669"/>
    <property type="project" value="InterPro"/>
</dbReference>
<dbReference type="InterPro" id="IPR050121">
    <property type="entry name" value="Cytochrome_P450_monoxygenase"/>
</dbReference>
<name>A0A8K0T0F4_9HYPO</name>
<dbReference type="GO" id="GO:0004497">
    <property type="term" value="F:monooxygenase activity"/>
    <property type="evidence" value="ECO:0007669"/>
    <property type="project" value="UniProtKB-KW"/>
</dbReference>
<evidence type="ECO:0000256" key="4">
    <source>
        <dbReference type="ARBA" id="ARBA00022723"/>
    </source>
</evidence>
<comment type="similarity">
    <text evidence="7">Belongs to the cytochrome P450 family.</text>
</comment>
<keyword evidence="10" id="KW-1185">Reference proteome</keyword>
<proteinExistence type="inferred from homology"/>